<keyword evidence="2" id="KW-1185">Reference proteome</keyword>
<dbReference type="AlphaFoldDB" id="A0A8C9T4M7"/>
<proteinExistence type="predicted"/>
<evidence type="ECO:0000313" key="2">
    <source>
        <dbReference type="Proteomes" id="UP000694397"/>
    </source>
</evidence>
<dbReference type="Proteomes" id="UP000694397">
    <property type="component" value="Chromosome 2"/>
</dbReference>
<dbReference type="GeneTree" id="ENSGT00940000176997"/>
<dbReference type="GO" id="GO:0003676">
    <property type="term" value="F:nucleic acid binding"/>
    <property type="evidence" value="ECO:0007669"/>
    <property type="project" value="InterPro"/>
</dbReference>
<name>A0A8C9T4M7_SCLFO</name>
<sequence>SNQTPSGPRQRKTVTLQRTYNIDMYYNRVSVSRVSYTIKRHLETDRKRSGRAKATTESEDKFLRVNSLRDRWLTGQQLQRRLQAAGLTGQVRFAWAMKHRHWITEDWKKVLWTDESKFEIFGSSCRVFVCCRVVGTCVGIVSINFQGLIYFHCCRIALSW</sequence>
<organism evidence="1 2">
    <name type="scientific">Scleropages formosus</name>
    <name type="common">Asian bonytongue</name>
    <name type="synonym">Osteoglossum formosum</name>
    <dbReference type="NCBI Taxonomy" id="113540"/>
    <lineage>
        <taxon>Eukaryota</taxon>
        <taxon>Metazoa</taxon>
        <taxon>Chordata</taxon>
        <taxon>Craniata</taxon>
        <taxon>Vertebrata</taxon>
        <taxon>Euteleostomi</taxon>
        <taxon>Actinopterygii</taxon>
        <taxon>Neopterygii</taxon>
        <taxon>Teleostei</taxon>
        <taxon>Osteoglossocephala</taxon>
        <taxon>Osteoglossomorpha</taxon>
        <taxon>Osteoglossiformes</taxon>
        <taxon>Osteoglossidae</taxon>
        <taxon>Scleropages</taxon>
    </lineage>
</organism>
<protein>
    <recommendedName>
        <fullName evidence="3">Transposase Tc1-like domain-containing protein</fullName>
    </recommendedName>
</protein>
<reference evidence="1" key="2">
    <citation type="submission" date="2025-08" db="UniProtKB">
        <authorList>
            <consortium name="Ensembl"/>
        </authorList>
    </citation>
    <scope>IDENTIFICATION</scope>
</reference>
<dbReference type="Gene3D" id="3.30.420.10">
    <property type="entry name" value="Ribonuclease H-like superfamily/Ribonuclease H"/>
    <property type="match status" value="1"/>
</dbReference>
<evidence type="ECO:0000313" key="1">
    <source>
        <dbReference type="Ensembl" id="ENSSFOP00015046778.1"/>
    </source>
</evidence>
<dbReference type="InterPro" id="IPR036397">
    <property type="entry name" value="RNaseH_sf"/>
</dbReference>
<dbReference type="Ensembl" id="ENSSFOT00015081514.1">
    <property type="protein sequence ID" value="ENSSFOP00015046778.1"/>
    <property type="gene ID" value="ENSSFOG00015033023.1"/>
</dbReference>
<reference evidence="1 2" key="1">
    <citation type="submission" date="2019-04" db="EMBL/GenBank/DDBJ databases">
        <authorList>
            <consortium name="Wellcome Sanger Institute Data Sharing"/>
        </authorList>
    </citation>
    <scope>NUCLEOTIDE SEQUENCE [LARGE SCALE GENOMIC DNA]</scope>
</reference>
<reference evidence="1" key="3">
    <citation type="submission" date="2025-09" db="UniProtKB">
        <authorList>
            <consortium name="Ensembl"/>
        </authorList>
    </citation>
    <scope>IDENTIFICATION</scope>
</reference>
<dbReference type="OrthoDB" id="3263820at2759"/>
<accession>A0A8C9T4M7</accession>
<evidence type="ECO:0008006" key="3">
    <source>
        <dbReference type="Google" id="ProtNLM"/>
    </source>
</evidence>